<name>A0ABQ4KEK7_9BACI</name>
<dbReference type="RefSeq" id="WP_212965479.1">
    <property type="nucleotide sequence ID" value="NZ_BORB01000003.1"/>
</dbReference>
<evidence type="ECO:0000313" key="8">
    <source>
        <dbReference type="Proteomes" id="UP000679950"/>
    </source>
</evidence>
<dbReference type="PANTHER" id="PTHR43649:SF33">
    <property type="entry name" value="POLYGALACTURONAN_RHAMNOGALACTURONAN-BINDING PROTEIN YTCQ"/>
    <property type="match status" value="1"/>
</dbReference>
<evidence type="ECO:0000313" key="7">
    <source>
        <dbReference type="EMBL" id="GIN56332.1"/>
    </source>
</evidence>
<comment type="caution">
    <text evidence="7">The sequence shown here is derived from an EMBL/GenBank/DDBJ whole genome shotgun (WGS) entry which is preliminary data.</text>
</comment>
<dbReference type="PANTHER" id="PTHR43649">
    <property type="entry name" value="ARABINOSE-BINDING PROTEIN-RELATED"/>
    <property type="match status" value="1"/>
</dbReference>
<protein>
    <submittedName>
        <fullName evidence="7">Sugar ABC transporter substrate-binding protein</fullName>
    </submittedName>
</protein>
<keyword evidence="2 6" id="KW-0732">Signal</keyword>
<proteinExistence type="predicted"/>
<evidence type="ECO:0000256" key="4">
    <source>
        <dbReference type="ARBA" id="ARBA00023139"/>
    </source>
</evidence>
<evidence type="ECO:0000256" key="1">
    <source>
        <dbReference type="ARBA" id="ARBA00022475"/>
    </source>
</evidence>
<feature type="chain" id="PRO_5045434570" evidence="6">
    <location>
        <begin position="28"/>
        <end position="458"/>
    </location>
</feature>
<dbReference type="Proteomes" id="UP000679950">
    <property type="component" value="Unassembled WGS sequence"/>
</dbReference>
<evidence type="ECO:0000256" key="5">
    <source>
        <dbReference type="ARBA" id="ARBA00023288"/>
    </source>
</evidence>
<organism evidence="7 8">
    <name type="scientific">Lederbergia ruris</name>
    <dbReference type="NCBI Taxonomy" id="217495"/>
    <lineage>
        <taxon>Bacteria</taxon>
        <taxon>Bacillati</taxon>
        <taxon>Bacillota</taxon>
        <taxon>Bacilli</taxon>
        <taxon>Bacillales</taxon>
        <taxon>Bacillaceae</taxon>
        <taxon>Lederbergia</taxon>
    </lineage>
</organism>
<evidence type="ECO:0000256" key="6">
    <source>
        <dbReference type="SAM" id="SignalP"/>
    </source>
</evidence>
<evidence type="ECO:0000256" key="2">
    <source>
        <dbReference type="ARBA" id="ARBA00022729"/>
    </source>
</evidence>
<accession>A0ABQ4KEK7</accession>
<dbReference type="SUPFAM" id="SSF53850">
    <property type="entry name" value="Periplasmic binding protein-like II"/>
    <property type="match status" value="1"/>
</dbReference>
<dbReference type="PROSITE" id="PS51257">
    <property type="entry name" value="PROKAR_LIPOPROTEIN"/>
    <property type="match status" value="1"/>
</dbReference>
<gene>
    <name evidence="7" type="ORF">J8TS2_06510</name>
</gene>
<dbReference type="Pfam" id="PF01547">
    <property type="entry name" value="SBP_bac_1"/>
    <property type="match status" value="1"/>
</dbReference>
<keyword evidence="5" id="KW-0449">Lipoprotein</keyword>
<dbReference type="EMBL" id="BORB01000003">
    <property type="protein sequence ID" value="GIN56332.1"/>
    <property type="molecule type" value="Genomic_DNA"/>
</dbReference>
<dbReference type="InterPro" id="IPR006059">
    <property type="entry name" value="SBP"/>
</dbReference>
<dbReference type="Gene3D" id="3.40.190.10">
    <property type="entry name" value="Periplasmic binding protein-like II"/>
    <property type="match status" value="1"/>
</dbReference>
<evidence type="ECO:0000256" key="3">
    <source>
        <dbReference type="ARBA" id="ARBA00023136"/>
    </source>
</evidence>
<keyword evidence="8" id="KW-1185">Reference proteome</keyword>
<sequence length="458" mass="52637">MRMSRFHTKKLWMISLLFLLFFGTACSKGGNESTDASESNTNDGAEVEELPEIDMDQPITLKMNDWRGEEVFNEAIKGPVEEAFPNVTLELIPIMPYKDSFEEQFASGNIPDIVMGPDFRYIPVIKEVDLAYDMTELIEKYGFENIDRFDQNFLDHIRAFSESKEELWGIPYMHNKAALHYNKDIFDLFSVDYPTDDMTYDEVIELAAKVTGERSGTYYTGMVMPSPDRYLFPPLGITLVNADTDEPQFTTIPEIKDILETYKKVNEFQQGDPLHGDGAIDQFIAEQTLAMVPMYFLGLDWTGLLEAQEQGMNWDIVTFPKWKDQGDVSAFSDGYWVGVTSASEHKEQAFKVIEFLLSNEQVAHKIRYPEESVYTDEQFFSMAEDIRNPLLAEKNMESLYKYPAPPAPDGRSKYEEIAKQVLGEQLNEFLTTDIDVNTFLRELQEETEIRIKDAKSQQ</sequence>
<keyword evidence="3" id="KW-0472">Membrane</keyword>
<dbReference type="InterPro" id="IPR050490">
    <property type="entry name" value="Bact_solute-bd_prot1"/>
</dbReference>
<feature type="signal peptide" evidence="6">
    <location>
        <begin position="1"/>
        <end position="27"/>
    </location>
</feature>
<reference evidence="7 8" key="1">
    <citation type="submission" date="2021-03" db="EMBL/GenBank/DDBJ databases">
        <title>Antimicrobial resistance genes in bacteria isolated from Japanese honey, and their potential for conferring macrolide and lincosamide resistance in the American foulbrood pathogen Paenibacillus larvae.</title>
        <authorList>
            <person name="Okamoto M."/>
            <person name="Kumagai M."/>
            <person name="Kanamori H."/>
            <person name="Takamatsu D."/>
        </authorList>
    </citation>
    <scope>NUCLEOTIDE SEQUENCE [LARGE SCALE GENOMIC DNA]</scope>
    <source>
        <strain evidence="7 8">J8TS2</strain>
    </source>
</reference>
<keyword evidence="1" id="KW-1003">Cell membrane</keyword>
<keyword evidence="4" id="KW-0564">Palmitate</keyword>